<evidence type="ECO:0000256" key="3">
    <source>
        <dbReference type="ARBA" id="ARBA00022833"/>
    </source>
</evidence>
<evidence type="ECO:0000256" key="2">
    <source>
        <dbReference type="ARBA" id="ARBA00022771"/>
    </source>
</evidence>
<protein>
    <recommendedName>
        <fullName evidence="6">RING-type domain-containing protein</fullName>
    </recommendedName>
</protein>
<dbReference type="SUPFAM" id="SSF57850">
    <property type="entry name" value="RING/U-box"/>
    <property type="match status" value="1"/>
</dbReference>
<sequence>MAHINGVPGLDAKITYSVSFQAPKMIADDISSSVHEAIVAAGQDQTGIHWVSKDGSNQQEKILLIMGIDREAVLNLKTTLEGIFVGDTAVRKIEGEIRVDMWHDFFATKHGDAWLKGLSKQSGVLVVADQWQCSLRIYRPVLLNSKVVKSTSEVIHLIERKISDVQREVSKLNLPCSFHGENLSDDHVVFSCGHAYCTECLVAQIDGTCRNTTFANFPVRCVHMACGEPIDLSVICEHLPGTKREKLL</sequence>
<organism evidence="4 5">
    <name type="scientific">Bimuria novae-zelandiae CBS 107.79</name>
    <dbReference type="NCBI Taxonomy" id="1447943"/>
    <lineage>
        <taxon>Eukaryota</taxon>
        <taxon>Fungi</taxon>
        <taxon>Dikarya</taxon>
        <taxon>Ascomycota</taxon>
        <taxon>Pezizomycotina</taxon>
        <taxon>Dothideomycetes</taxon>
        <taxon>Pleosporomycetidae</taxon>
        <taxon>Pleosporales</taxon>
        <taxon>Massarineae</taxon>
        <taxon>Didymosphaeriaceae</taxon>
        <taxon>Bimuria</taxon>
    </lineage>
</organism>
<evidence type="ECO:0000313" key="4">
    <source>
        <dbReference type="EMBL" id="KAF1967740.1"/>
    </source>
</evidence>
<proteinExistence type="predicted"/>
<accession>A0A6A5UTN8</accession>
<name>A0A6A5UTN8_9PLEO</name>
<keyword evidence="5" id="KW-1185">Reference proteome</keyword>
<dbReference type="InterPro" id="IPR017907">
    <property type="entry name" value="Znf_RING_CS"/>
</dbReference>
<dbReference type="GO" id="GO:0008270">
    <property type="term" value="F:zinc ion binding"/>
    <property type="evidence" value="ECO:0007669"/>
    <property type="project" value="UniProtKB-KW"/>
</dbReference>
<evidence type="ECO:0000256" key="1">
    <source>
        <dbReference type="ARBA" id="ARBA00022723"/>
    </source>
</evidence>
<evidence type="ECO:0000313" key="5">
    <source>
        <dbReference type="Proteomes" id="UP000800036"/>
    </source>
</evidence>
<reference evidence="4" key="1">
    <citation type="journal article" date="2020" name="Stud. Mycol.">
        <title>101 Dothideomycetes genomes: a test case for predicting lifestyles and emergence of pathogens.</title>
        <authorList>
            <person name="Haridas S."/>
            <person name="Albert R."/>
            <person name="Binder M."/>
            <person name="Bloem J."/>
            <person name="Labutti K."/>
            <person name="Salamov A."/>
            <person name="Andreopoulos B."/>
            <person name="Baker S."/>
            <person name="Barry K."/>
            <person name="Bills G."/>
            <person name="Bluhm B."/>
            <person name="Cannon C."/>
            <person name="Castanera R."/>
            <person name="Culley D."/>
            <person name="Daum C."/>
            <person name="Ezra D."/>
            <person name="Gonzalez J."/>
            <person name="Henrissat B."/>
            <person name="Kuo A."/>
            <person name="Liang C."/>
            <person name="Lipzen A."/>
            <person name="Lutzoni F."/>
            <person name="Magnuson J."/>
            <person name="Mondo S."/>
            <person name="Nolan M."/>
            <person name="Ohm R."/>
            <person name="Pangilinan J."/>
            <person name="Park H.-J."/>
            <person name="Ramirez L."/>
            <person name="Alfaro M."/>
            <person name="Sun H."/>
            <person name="Tritt A."/>
            <person name="Yoshinaga Y."/>
            <person name="Zwiers L.-H."/>
            <person name="Turgeon B."/>
            <person name="Goodwin S."/>
            <person name="Spatafora J."/>
            <person name="Crous P."/>
            <person name="Grigoriev I."/>
        </authorList>
    </citation>
    <scope>NUCLEOTIDE SEQUENCE</scope>
    <source>
        <strain evidence="4">CBS 107.79</strain>
    </source>
</reference>
<keyword evidence="1" id="KW-0479">Metal-binding</keyword>
<gene>
    <name evidence="4" type="ORF">BU23DRAFT_283597</name>
</gene>
<keyword evidence="3" id="KW-0862">Zinc</keyword>
<dbReference type="Proteomes" id="UP000800036">
    <property type="component" value="Unassembled WGS sequence"/>
</dbReference>
<dbReference type="EMBL" id="ML976728">
    <property type="protein sequence ID" value="KAF1967740.1"/>
    <property type="molecule type" value="Genomic_DNA"/>
</dbReference>
<evidence type="ECO:0008006" key="6">
    <source>
        <dbReference type="Google" id="ProtNLM"/>
    </source>
</evidence>
<dbReference type="PROSITE" id="PS00518">
    <property type="entry name" value="ZF_RING_1"/>
    <property type="match status" value="1"/>
</dbReference>
<dbReference type="AlphaFoldDB" id="A0A6A5UTN8"/>
<keyword evidence="2" id="KW-0863">Zinc-finger</keyword>